<reference evidence="1 2" key="1">
    <citation type="submission" date="2024-11" db="EMBL/GenBank/DDBJ databases">
        <title>The Natural Products Discovery Center: Release of the First 8490 Sequenced Strains for Exploring Actinobacteria Biosynthetic Diversity.</title>
        <authorList>
            <person name="Kalkreuter E."/>
            <person name="Kautsar S.A."/>
            <person name="Yang D."/>
            <person name="Bader C.D."/>
            <person name="Teijaro C.N."/>
            <person name="Fluegel L."/>
            <person name="Davis C.M."/>
            <person name="Simpson J.R."/>
            <person name="Lauterbach L."/>
            <person name="Steele A.D."/>
            <person name="Gui C."/>
            <person name="Meng S."/>
            <person name="Li G."/>
            <person name="Viehrig K."/>
            <person name="Ye F."/>
            <person name="Su P."/>
            <person name="Kiefer A.F."/>
            <person name="Nichols A."/>
            <person name="Cepeda A.J."/>
            <person name="Yan W."/>
            <person name="Fan B."/>
            <person name="Jiang Y."/>
            <person name="Adhikari A."/>
            <person name="Zheng C.-J."/>
            <person name="Schuster L."/>
            <person name="Cowan T.M."/>
            <person name="Smanski M.J."/>
            <person name="Chevrette M.G."/>
            <person name="De Carvalho L.P.S."/>
            <person name="Shen B."/>
        </authorList>
    </citation>
    <scope>NUCLEOTIDE SEQUENCE [LARGE SCALE GENOMIC DNA]</scope>
    <source>
        <strain evidence="1 2">NPDC020863</strain>
    </source>
</reference>
<dbReference type="Proteomes" id="UP001620295">
    <property type="component" value="Unassembled WGS sequence"/>
</dbReference>
<dbReference type="EMBL" id="JBJDQH010000348">
    <property type="protein sequence ID" value="MFK4273818.1"/>
    <property type="molecule type" value="Genomic_DNA"/>
</dbReference>
<gene>
    <name evidence="1" type="ORF">ACI2L5_54660</name>
</gene>
<evidence type="ECO:0000313" key="2">
    <source>
        <dbReference type="Proteomes" id="UP001620295"/>
    </source>
</evidence>
<sequence length="108" mass="11686">MDASTGVHHKVLGKFLITASEKAEVIGVTSVCWRSCEGTAEGCSPRRWGARLCPGGPEDDGGVRIRTSTIEELPVLQDIERAAGLCFRDIGMEEIADDEPLSLEELSR</sequence>
<protein>
    <submittedName>
        <fullName evidence="1">Uncharacterized protein</fullName>
    </submittedName>
</protein>
<evidence type="ECO:0000313" key="1">
    <source>
        <dbReference type="EMBL" id="MFK4273818.1"/>
    </source>
</evidence>
<organism evidence="1 2">
    <name type="scientific">Streptomyces milbemycinicus</name>
    <dbReference type="NCBI Taxonomy" id="476552"/>
    <lineage>
        <taxon>Bacteria</taxon>
        <taxon>Bacillati</taxon>
        <taxon>Actinomycetota</taxon>
        <taxon>Actinomycetes</taxon>
        <taxon>Kitasatosporales</taxon>
        <taxon>Streptomycetaceae</taxon>
        <taxon>Streptomyces</taxon>
    </lineage>
</organism>
<feature type="non-terminal residue" evidence="1">
    <location>
        <position position="108"/>
    </location>
</feature>
<comment type="caution">
    <text evidence="1">The sequence shown here is derived from an EMBL/GenBank/DDBJ whole genome shotgun (WGS) entry which is preliminary data.</text>
</comment>
<proteinExistence type="predicted"/>
<keyword evidence="2" id="KW-1185">Reference proteome</keyword>
<accession>A0ABW8M6L0</accession>
<name>A0ABW8M6L0_9ACTN</name>